<keyword evidence="1" id="KW-0812">Transmembrane</keyword>
<comment type="caution">
    <text evidence="2">The sequence shown here is derived from an EMBL/GenBank/DDBJ whole genome shotgun (WGS) entry which is preliminary data.</text>
</comment>
<dbReference type="STRING" id="1385369.N825_12070"/>
<keyword evidence="1" id="KW-1133">Transmembrane helix</keyword>
<dbReference type="AlphaFoldDB" id="W9GXA4"/>
<organism evidence="2 3">
    <name type="scientific">Skermanella stibiiresistens SB22</name>
    <dbReference type="NCBI Taxonomy" id="1385369"/>
    <lineage>
        <taxon>Bacteria</taxon>
        <taxon>Pseudomonadati</taxon>
        <taxon>Pseudomonadota</taxon>
        <taxon>Alphaproteobacteria</taxon>
        <taxon>Rhodospirillales</taxon>
        <taxon>Azospirillaceae</taxon>
        <taxon>Skermanella</taxon>
    </lineage>
</organism>
<feature type="transmembrane region" description="Helical" evidence="1">
    <location>
        <begin position="6"/>
        <end position="27"/>
    </location>
</feature>
<dbReference type="Proteomes" id="UP000019486">
    <property type="component" value="Unassembled WGS sequence"/>
</dbReference>
<protein>
    <submittedName>
        <fullName evidence="2">Uncharacterized protein</fullName>
    </submittedName>
</protein>
<reference evidence="2 3" key="1">
    <citation type="submission" date="2013-08" db="EMBL/GenBank/DDBJ databases">
        <title>The genome sequence of Skermanella stibiiresistens.</title>
        <authorList>
            <person name="Zhu W."/>
            <person name="Wang G."/>
        </authorList>
    </citation>
    <scope>NUCLEOTIDE SEQUENCE [LARGE SCALE GENOMIC DNA]</scope>
    <source>
        <strain evidence="2 3">SB22</strain>
    </source>
</reference>
<evidence type="ECO:0000313" key="3">
    <source>
        <dbReference type="Proteomes" id="UP000019486"/>
    </source>
</evidence>
<proteinExistence type="predicted"/>
<keyword evidence="1" id="KW-0472">Membrane</keyword>
<accession>W9GXA4</accession>
<gene>
    <name evidence="2" type="ORF">N825_12070</name>
</gene>
<dbReference type="EMBL" id="AVFL01000017">
    <property type="protein sequence ID" value="EWY38540.1"/>
    <property type="molecule type" value="Genomic_DNA"/>
</dbReference>
<evidence type="ECO:0000256" key="1">
    <source>
        <dbReference type="SAM" id="Phobius"/>
    </source>
</evidence>
<evidence type="ECO:0000313" key="2">
    <source>
        <dbReference type="EMBL" id="EWY38540.1"/>
    </source>
</evidence>
<sequence length="107" mass="11254">MGAVDVAVLVVVCAVWVVVVPLALTLWDQAHPPSPARAGPATEAARRRAVAAITVRIFGNSYDVTITPSELWPPVPCSRGAMFKGRLTVSLDGAARKMSMAGRPGDM</sequence>
<name>W9GXA4_9PROT</name>
<keyword evidence="3" id="KW-1185">Reference proteome</keyword>